<organism evidence="1 2">
    <name type="scientific">Allomyces macrogynus (strain ATCC 38327)</name>
    <name type="common">Allomyces javanicus var. macrogynus</name>
    <dbReference type="NCBI Taxonomy" id="578462"/>
    <lineage>
        <taxon>Eukaryota</taxon>
        <taxon>Fungi</taxon>
        <taxon>Fungi incertae sedis</taxon>
        <taxon>Blastocladiomycota</taxon>
        <taxon>Blastocladiomycetes</taxon>
        <taxon>Blastocladiales</taxon>
        <taxon>Blastocladiaceae</taxon>
        <taxon>Allomyces</taxon>
    </lineage>
</organism>
<dbReference type="AlphaFoldDB" id="A0A0L0T304"/>
<evidence type="ECO:0000313" key="1">
    <source>
        <dbReference type="EMBL" id="KNE69092.1"/>
    </source>
</evidence>
<reference evidence="2" key="2">
    <citation type="submission" date="2009-11" db="EMBL/GenBank/DDBJ databases">
        <title>The Genome Sequence of Allomyces macrogynus strain ATCC 38327.</title>
        <authorList>
            <consortium name="The Broad Institute Genome Sequencing Platform"/>
            <person name="Russ C."/>
            <person name="Cuomo C."/>
            <person name="Shea T."/>
            <person name="Young S.K."/>
            <person name="Zeng Q."/>
            <person name="Koehrsen M."/>
            <person name="Haas B."/>
            <person name="Borodovsky M."/>
            <person name="Guigo R."/>
            <person name="Alvarado L."/>
            <person name="Berlin A."/>
            <person name="Borenstein D."/>
            <person name="Chen Z."/>
            <person name="Engels R."/>
            <person name="Freedman E."/>
            <person name="Gellesch M."/>
            <person name="Goldberg J."/>
            <person name="Griggs A."/>
            <person name="Gujja S."/>
            <person name="Heiman D."/>
            <person name="Hepburn T."/>
            <person name="Howarth C."/>
            <person name="Jen D."/>
            <person name="Larson L."/>
            <person name="Lewis B."/>
            <person name="Mehta T."/>
            <person name="Park D."/>
            <person name="Pearson M."/>
            <person name="Roberts A."/>
            <person name="Saif S."/>
            <person name="Shenoy N."/>
            <person name="Sisk P."/>
            <person name="Stolte C."/>
            <person name="Sykes S."/>
            <person name="Walk T."/>
            <person name="White J."/>
            <person name="Yandava C."/>
            <person name="Burger G."/>
            <person name="Gray M.W."/>
            <person name="Holland P.W.H."/>
            <person name="King N."/>
            <person name="Lang F.B.F."/>
            <person name="Roger A.J."/>
            <person name="Ruiz-Trillo I."/>
            <person name="Lander E."/>
            <person name="Nusbaum C."/>
        </authorList>
    </citation>
    <scope>NUCLEOTIDE SEQUENCE [LARGE SCALE GENOMIC DNA]</scope>
    <source>
        <strain evidence="2">ATCC 38327</strain>
    </source>
</reference>
<name>A0A0L0T304_ALLM3</name>
<gene>
    <name evidence="1" type="ORF">AMAG_19957</name>
</gene>
<protein>
    <submittedName>
        <fullName evidence="1">Uncharacterized protein</fullName>
    </submittedName>
</protein>
<keyword evidence="2" id="KW-1185">Reference proteome</keyword>
<accession>A0A0L0T304</accession>
<evidence type="ECO:0000313" key="2">
    <source>
        <dbReference type="Proteomes" id="UP000054350"/>
    </source>
</evidence>
<dbReference type="EMBL" id="GG745359">
    <property type="protein sequence ID" value="KNE69092.1"/>
    <property type="molecule type" value="Genomic_DNA"/>
</dbReference>
<sequence length="463" mass="50725">MHVRVSGARFDAALVECYKNPRLRRTAIDPHRMISFYLTTGHAVPIASLWLDVVPFVQVFAAVAGVNPAVGIDGTLVVYHPARGVGHFAIRYGHAVMQLDQLRVEARRVVDGVGVAAFDARLQISDNGPPLWMRLDTAVRYTNAARMFPVTLVECDRPHPALVAALLRDHELFQSLSARFPRLWAHVQDHVLEAHVSLQFLPLAFDFVGPPVPTLFAELVCRFDGFASDLVLQLSTEFLPCPRDGHGRHRSLPMWSIKIIGVLDLVGDAPPHKLGFCAVVQGSGDMEAHLVPPRNWLVEQFAAALTGPDFLGAIKNMVPGTLTLRDVWAKNSFDLKAKVSRKDLQEVVMCEEGQRPQLALMFATKQLPLALPRLAEDHQPDALFRAPGFQLWSADMELSLFKTSGSGSWTVYGHGELVVAFNNTASLPGGVKLFDLSGTVAASVFVPLNEPREAGFASDVAMA</sequence>
<dbReference type="VEuPathDB" id="FungiDB:AMAG_19957"/>
<reference evidence="1 2" key="1">
    <citation type="submission" date="2009-11" db="EMBL/GenBank/DDBJ databases">
        <title>Annotation of Allomyces macrogynus ATCC 38327.</title>
        <authorList>
            <consortium name="The Broad Institute Genome Sequencing Platform"/>
            <person name="Russ C."/>
            <person name="Cuomo C."/>
            <person name="Burger G."/>
            <person name="Gray M.W."/>
            <person name="Holland P.W.H."/>
            <person name="King N."/>
            <person name="Lang F.B.F."/>
            <person name="Roger A.J."/>
            <person name="Ruiz-Trillo I."/>
            <person name="Young S.K."/>
            <person name="Zeng Q."/>
            <person name="Gargeya S."/>
            <person name="Fitzgerald M."/>
            <person name="Haas B."/>
            <person name="Abouelleil A."/>
            <person name="Alvarado L."/>
            <person name="Arachchi H.M."/>
            <person name="Berlin A."/>
            <person name="Chapman S.B."/>
            <person name="Gearin G."/>
            <person name="Goldberg J."/>
            <person name="Griggs A."/>
            <person name="Gujja S."/>
            <person name="Hansen M."/>
            <person name="Heiman D."/>
            <person name="Howarth C."/>
            <person name="Larimer J."/>
            <person name="Lui A."/>
            <person name="MacDonald P.J.P."/>
            <person name="McCowen C."/>
            <person name="Montmayeur A."/>
            <person name="Murphy C."/>
            <person name="Neiman D."/>
            <person name="Pearson M."/>
            <person name="Priest M."/>
            <person name="Roberts A."/>
            <person name="Saif S."/>
            <person name="Shea T."/>
            <person name="Sisk P."/>
            <person name="Stolte C."/>
            <person name="Sykes S."/>
            <person name="Wortman J."/>
            <person name="Nusbaum C."/>
            <person name="Birren B."/>
        </authorList>
    </citation>
    <scope>NUCLEOTIDE SEQUENCE [LARGE SCALE GENOMIC DNA]</scope>
    <source>
        <strain evidence="1 2">ATCC 38327</strain>
    </source>
</reference>
<dbReference type="Proteomes" id="UP000054350">
    <property type="component" value="Unassembled WGS sequence"/>
</dbReference>
<proteinExistence type="predicted"/>